<keyword evidence="2" id="KW-0460">Magnesium</keyword>
<dbReference type="Gene3D" id="1.20.58.340">
    <property type="entry name" value="Magnesium transport protein CorA, transmembrane region"/>
    <property type="match status" value="1"/>
</dbReference>
<feature type="region of interest" description="Disordered" evidence="3">
    <location>
        <begin position="265"/>
        <end position="307"/>
    </location>
</feature>
<reference evidence="4 5" key="1">
    <citation type="submission" date="2024-01" db="EMBL/GenBank/DDBJ databases">
        <title>The genomes of 5 underutilized Papilionoideae crops provide insights into root nodulation and disease resistanc.</title>
        <authorList>
            <person name="Yuan L."/>
        </authorList>
    </citation>
    <scope>NUCLEOTIDE SEQUENCE [LARGE SCALE GENOMIC DNA]</scope>
    <source>
        <strain evidence="4">ZHUSHIDOU_FW_LH</strain>
        <tissue evidence="4">Leaf</tissue>
    </source>
</reference>
<protein>
    <recommendedName>
        <fullName evidence="2">Magnesium transporter</fullName>
    </recommendedName>
</protein>
<dbReference type="PANTHER" id="PTHR13890">
    <property type="entry name" value="RNA SPLICING PROTEIN MRS2, MITOCHONDRIAL"/>
    <property type="match status" value="1"/>
</dbReference>
<dbReference type="InterPro" id="IPR039204">
    <property type="entry name" value="MRS2-like"/>
</dbReference>
<comment type="similarity">
    <text evidence="1 2">Belongs to the CorA metal ion transporter (MIT) (TC 1.A.35.5) family.</text>
</comment>
<keyword evidence="2" id="KW-0406">Ion transport</keyword>
<keyword evidence="2" id="KW-1133">Transmembrane helix</keyword>
<dbReference type="Gene3D" id="2.40.128.330">
    <property type="match status" value="1"/>
</dbReference>
<feature type="compositionally biased region" description="Basic and acidic residues" evidence="3">
    <location>
        <begin position="282"/>
        <end position="299"/>
    </location>
</feature>
<dbReference type="CDD" id="cd12823">
    <property type="entry name" value="Mrs2_Mfm1p-like"/>
    <property type="match status" value="1"/>
</dbReference>
<dbReference type="GO" id="GO:0015095">
    <property type="term" value="F:magnesium ion transmembrane transporter activity"/>
    <property type="evidence" value="ECO:0007669"/>
    <property type="project" value="UniProtKB-ARBA"/>
</dbReference>
<accession>A0AAN9FKE7</accession>
<organism evidence="4 5">
    <name type="scientific">Crotalaria pallida</name>
    <name type="common">Smooth rattlebox</name>
    <name type="synonym">Crotalaria striata</name>
    <dbReference type="NCBI Taxonomy" id="3830"/>
    <lineage>
        <taxon>Eukaryota</taxon>
        <taxon>Viridiplantae</taxon>
        <taxon>Streptophyta</taxon>
        <taxon>Embryophyta</taxon>
        <taxon>Tracheophyta</taxon>
        <taxon>Spermatophyta</taxon>
        <taxon>Magnoliopsida</taxon>
        <taxon>eudicotyledons</taxon>
        <taxon>Gunneridae</taxon>
        <taxon>Pentapetalae</taxon>
        <taxon>rosids</taxon>
        <taxon>fabids</taxon>
        <taxon>Fabales</taxon>
        <taxon>Fabaceae</taxon>
        <taxon>Papilionoideae</taxon>
        <taxon>50 kb inversion clade</taxon>
        <taxon>genistoids sensu lato</taxon>
        <taxon>core genistoids</taxon>
        <taxon>Crotalarieae</taxon>
        <taxon>Crotalaria</taxon>
    </lineage>
</organism>
<evidence type="ECO:0000256" key="1">
    <source>
        <dbReference type="ARBA" id="ARBA00007535"/>
    </source>
</evidence>
<comment type="subcellular location">
    <subcellularLocation>
        <location evidence="2">Membrane</location>
        <topology evidence="2">Multi-pass membrane protein</topology>
    </subcellularLocation>
</comment>
<keyword evidence="2" id="KW-0812">Transmembrane</keyword>
<feature type="region of interest" description="Disordered" evidence="3">
    <location>
        <begin position="1"/>
        <end position="25"/>
    </location>
</feature>
<keyword evidence="2" id="KW-0813">Transport</keyword>
<dbReference type="Proteomes" id="UP001372338">
    <property type="component" value="Unassembled WGS sequence"/>
</dbReference>
<dbReference type="FunFam" id="2.40.128.330:FF:000001">
    <property type="entry name" value="Magnesium transporter MRS2-1"/>
    <property type="match status" value="1"/>
</dbReference>
<comment type="caution">
    <text evidence="4">The sequence shown here is derived from an EMBL/GenBank/DDBJ whole genome shotgun (WGS) entry which is preliminary data.</text>
</comment>
<keyword evidence="2" id="KW-0472">Membrane</keyword>
<dbReference type="EMBL" id="JAYWIO010000003">
    <property type="protein sequence ID" value="KAK7276831.1"/>
    <property type="molecule type" value="Genomic_DNA"/>
</dbReference>
<evidence type="ECO:0000256" key="2">
    <source>
        <dbReference type="RuleBase" id="RU366041"/>
    </source>
</evidence>
<evidence type="ECO:0000256" key="3">
    <source>
        <dbReference type="SAM" id="MobiDB-lite"/>
    </source>
</evidence>
<keyword evidence="5" id="KW-1185">Reference proteome</keyword>
<evidence type="ECO:0000313" key="5">
    <source>
        <dbReference type="Proteomes" id="UP001372338"/>
    </source>
</evidence>
<proteinExistence type="inferred from homology"/>
<name>A0AAN9FKE7_CROPI</name>
<dbReference type="PANTHER" id="PTHR13890:SF35">
    <property type="entry name" value="MAGNESIUM TRANSPORTER MRS2-3"/>
    <property type="match status" value="1"/>
</dbReference>
<sequence>MRALDNEGEDVVRPPPGSGGGIRKQSVKKGVGGVVVKVWLLLDGSGETPQVIEAGKHAIMRRTGLPARDLRIVDPLLSYPSTLLGRERAIVINLQHIKAIITAHEVLLLNSTDPSVTPFVHELHSRILRHHHHHQQQQQEEEDDGMKILPFEFVALEACLEAACRVLDNEAKTLEQEAQPALDKLTSNISTLNLERVRQIKSRLVAITGRVQKIRDELEHLLDDDEDMAEMYLTHKLLLEQTSSTYPSIKDDNDEVNIMDNHQLLHHHHHHRSHPELSSSSYEDHQNNTDINSREESSHHGTRASTTYRAAVTSKQLNVVELEMLLEAYFVQIEGTLNKLSTLREYVDDTEDYINIMLDDKQNHLLQMGVMLSTATAAVTAFIVVMGILGINIHYIKLFDPKVSGMREFIWTVGGCTAGTIFLFVVATAWYKHKRLLE</sequence>
<feature type="transmembrane region" description="Helical" evidence="2">
    <location>
        <begin position="409"/>
        <end position="431"/>
    </location>
</feature>
<gene>
    <name evidence="4" type="ORF">RIF29_17977</name>
</gene>
<comment type="function">
    <text evidence="2">Magnesium transporter that may mediate the influx of magnesium.</text>
</comment>
<evidence type="ECO:0000313" key="4">
    <source>
        <dbReference type="EMBL" id="KAK7276831.1"/>
    </source>
</evidence>
<dbReference type="GO" id="GO:0016020">
    <property type="term" value="C:membrane"/>
    <property type="evidence" value="ECO:0007669"/>
    <property type="project" value="UniProtKB-SubCell"/>
</dbReference>
<feature type="transmembrane region" description="Helical" evidence="2">
    <location>
        <begin position="365"/>
        <end position="389"/>
    </location>
</feature>
<dbReference type="Pfam" id="PF22099">
    <property type="entry name" value="MRS2-like"/>
    <property type="match status" value="2"/>
</dbReference>
<dbReference type="AlphaFoldDB" id="A0AAN9FKE7"/>